<evidence type="ECO:0000313" key="4">
    <source>
        <dbReference type="EMBL" id="BAM02500.1"/>
    </source>
</evidence>
<organism evidence="4 5">
    <name type="scientific">Phycisphaera mikurensis (strain NBRC 102666 / KCTC 22515 / FYK2301M01)</name>
    <dbReference type="NCBI Taxonomy" id="1142394"/>
    <lineage>
        <taxon>Bacteria</taxon>
        <taxon>Pseudomonadati</taxon>
        <taxon>Planctomycetota</taxon>
        <taxon>Phycisphaerae</taxon>
        <taxon>Phycisphaerales</taxon>
        <taxon>Phycisphaeraceae</taxon>
        <taxon>Phycisphaera</taxon>
    </lineage>
</organism>
<dbReference type="FunFam" id="3.40.50.720:FF:000084">
    <property type="entry name" value="Short-chain dehydrogenase reductase"/>
    <property type="match status" value="1"/>
</dbReference>
<evidence type="ECO:0000313" key="5">
    <source>
        <dbReference type="Proteomes" id="UP000007881"/>
    </source>
</evidence>
<evidence type="ECO:0000256" key="2">
    <source>
        <dbReference type="ARBA" id="ARBA00023002"/>
    </source>
</evidence>
<dbReference type="AlphaFoldDB" id="I0IB62"/>
<name>I0IB62_PHYMF</name>
<dbReference type="InterPro" id="IPR057326">
    <property type="entry name" value="KR_dom"/>
</dbReference>
<dbReference type="Pfam" id="PF13561">
    <property type="entry name" value="adh_short_C2"/>
    <property type="match status" value="1"/>
</dbReference>
<dbReference type="PRINTS" id="PR00080">
    <property type="entry name" value="SDRFAMILY"/>
</dbReference>
<keyword evidence="2 4" id="KW-0560">Oxidoreductase</keyword>
<dbReference type="InterPro" id="IPR002347">
    <property type="entry name" value="SDR_fam"/>
</dbReference>
<dbReference type="Gene3D" id="3.40.50.720">
    <property type="entry name" value="NAD(P)-binding Rossmann-like Domain"/>
    <property type="match status" value="1"/>
</dbReference>
<dbReference type="PRINTS" id="PR00081">
    <property type="entry name" value="GDHRDH"/>
</dbReference>
<evidence type="ECO:0000259" key="3">
    <source>
        <dbReference type="SMART" id="SM00822"/>
    </source>
</evidence>
<sequence length="260" mass="27376">MQISLEGRRVLVTGGSSGIGQAIAIACAGSGADVLFNYHADEKGAKHTAAEIEKLGRKAIYVQADVADRKSVAAMFKRMDAAFGGVDVLVNNAGVDGEKADTADIDPDAWTRIVNINLHGTFHGIREAVPRMKRQGSGVVVNITSVHDRVCWAGQSAYCASKAAVSMLSQSLAMELGDSGVRTVCVAPGAIKTDINEDVWSDPEKYADLKKKMPIGRIGTPEEVASVVVFLASDAASYVTGETVYVDGAMTNYPAFLHGG</sequence>
<dbReference type="PROSITE" id="PS00061">
    <property type="entry name" value="ADH_SHORT"/>
    <property type="match status" value="1"/>
</dbReference>
<dbReference type="NCBIfam" id="NF005559">
    <property type="entry name" value="PRK07231.1"/>
    <property type="match status" value="1"/>
</dbReference>
<reference evidence="4 5" key="1">
    <citation type="submission" date="2012-02" db="EMBL/GenBank/DDBJ databases">
        <title>Complete genome sequence of Phycisphaera mikurensis NBRC 102666.</title>
        <authorList>
            <person name="Ankai A."/>
            <person name="Hosoyama A."/>
            <person name="Terui Y."/>
            <person name="Sekine M."/>
            <person name="Fukai R."/>
            <person name="Kato Y."/>
            <person name="Nakamura S."/>
            <person name="Yamada-Narita S."/>
            <person name="Kawakoshi A."/>
            <person name="Fukunaga Y."/>
            <person name="Yamazaki S."/>
            <person name="Fujita N."/>
        </authorList>
    </citation>
    <scope>NUCLEOTIDE SEQUENCE [LARGE SCALE GENOMIC DNA]</scope>
    <source>
        <strain evidence="5">NBRC 102666 / KCTC 22515 / FYK2301M01</strain>
    </source>
</reference>
<dbReference type="PANTHER" id="PTHR43639">
    <property type="entry name" value="OXIDOREDUCTASE, SHORT-CHAIN DEHYDROGENASE/REDUCTASE FAMILY (AFU_ORTHOLOGUE AFUA_5G02870)"/>
    <property type="match status" value="1"/>
</dbReference>
<dbReference type="GO" id="GO:0047936">
    <property type="term" value="F:glucose 1-dehydrogenase [NAD(P)+] activity"/>
    <property type="evidence" value="ECO:0007669"/>
    <property type="project" value="UniProtKB-EC"/>
</dbReference>
<dbReference type="InterPro" id="IPR036291">
    <property type="entry name" value="NAD(P)-bd_dom_sf"/>
</dbReference>
<dbReference type="NCBIfam" id="NF009466">
    <property type="entry name" value="PRK12826.1-2"/>
    <property type="match status" value="1"/>
</dbReference>
<accession>I0IB62</accession>
<dbReference type="KEGG" id="phm:PSMK_03410"/>
<dbReference type="EC" id="1.1.1.47" evidence="4"/>
<dbReference type="EMBL" id="AP012338">
    <property type="protein sequence ID" value="BAM02500.1"/>
    <property type="molecule type" value="Genomic_DNA"/>
</dbReference>
<evidence type="ECO:0000256" key="1">
    <source>
        <dbReference type="ARBA" id="ARBA00006484"/>
    </source>
</evidence>
<comment type="similarity">
    <text evidence="1">Belongs to the short-chain dehydrogenases/reductases (SDR) family.</text>
</comment>
<keyword evidence="5" id="KW-1185">Reference proteome</keyword>
<dbReference type="SMART" id="SM00822">
    <property type="entry name" value="PKS_KR"/>
    <property type="match status" value="1"/>
</dbReference>
<gene>
    <name evidence="4" type="primary">gdh</name>
    <name evidence="4" type="ordered locus">PSMK_03410</name>
</gene>
<dbReference type="RefSeq" id="WP_014435720.1">
    <property type="nucleotide sequence ID" value="NC_017080.1"/>
</dbReference>
<dbReference type="eggNOG" id="COG1028">
    <property type="taxonomic scope" value="Bacteria"/>
</dbReference>
<proteinExistence type="inferred from homology"/>
<dbReference type="PANTHER" id="PTHR43639:SF1">
    <property type="entry name" value="SHORT-CHAIN DEHYDROGENASE_REDUCTASE FAMILY PROTEIN"/>
    <property type="match status" value="1"/>
</dbReference>
<dbReference type="OrthoDB" id="9803333at2"/>
<feature type="domain" description="Ketoreductase" evidence="3">
    <location>
        <begin position="8"/>
        <end position="194"/>
    </location>
</feature>
<dbReference type="SUPFAM" id="SSF51735">
    <property type="entry name" value="NAD(P)-binding Rossmann-fold domains"/>
    <property type="match status" value="1"/>
</dbReference>
<dbReference type="STRING" id="1142394.PSMK_03410"/>
<dbReference type="InterPro" id="IPR020904">
    <property type="entry name" value="Sc_DH/Rdtase_CS"/>
</dbReference>
<dbReference type="HOGENOM" id="CLU_010194_1_3_0"/>
<protein>
    <submittedName>
        <fullName evidence="4">Putative glucose 1-dehydrogenase</fullName>
        <ecNumber evidence="4">1.1.1.47</ecNumber>
    </submittedName>
</protein>
<dbReference type="Proteomes" id="UP000007881">
    <property type="component" value="Chromosome"/>
</dbReference>